<evidence type="ECO:0000256" key="3">
    <source>
        <dbReference type="ARBA" id="ARBA00022989"/>
    </source>
</evidence>
<dbReference type="PANTHER" id="PTHR35371:SF1">
    <property type="entry name" value="BLR7753 PROTEIN"/>
    <property type="match status" value="1"/>
</dbReference>
<organism evidence="6 7">
    <name type="scientific">Ensifer adhaerens</name>
    <name type="common">Sinorhizobium morelense</name>
    <dbReference type="NCBI Taxonomy" id="106592"/>
    <lineage>
        <taxon>Bacteria</taxon>
        <taxon>Pseudomonadati</taxon>
        <taxon>Pseudomonadota</taxon>
        <taxon>Alphaproteobacteria</taxon>
        <taxon>Hyphomicrobiales</taxon>
        <taxon>Rhizobiaceae</taxon>
        <taxon>Sinorhizobium/Ensifer group</taxon>
        <taxon>Ensifer</taxon>
    </lineage>
</organism>
<accession>A0A9Q9D8C2</accession>
<dbReference type="Proteomes" id="UP001055460">
    <property type="component" value="Chromosome"/>
</dbReference>
<feature type="transmembrane region" description="Helical" evidence="5">
    <location>
        <begin position="112"/>
        <end position="132"/>
    </location>
</feature>
<evidence type="ECO:0000256" key="1">
    <source>
        <dbReference type="ARBA" id="ARBA00004370"/>
    </source>
</evidence>
<dbReference type="Pfam" id="PF01124">
    <property type="entry name" value="MAPEG"/>
    <property type="match status" value="1"/>
</dbReference>
<gene>
    <name evidence="6" type="ORF">NE863_10915</name>
</gene>
<evidence type="ECO:0000256" key="4">
    <source>
        <dbReference type="ARBA" id="ARBA00023136"/>
    </source>
</evidence>
<name>A0A9Q9D8C2_ENSAD</name>
<dbReference type="RefSeq" id="WP_090294289.1">
    <property type="nucleotide sequence ID" value="NZ_CP098807.1"/>
</dbReference>
<evidence type="ECO:0000313" key="6">
    <source>
        <dbReference type="EMBL" id="USJ21832.1"/>
    </source>
</evidence>
<dbReference type="Gene3D" id="1.20.120.550">
    <property type="entry name" value="Membrane associated eicosanoid/glutathione metabolism-like domain"/>
    <property type="match status" value="1"/>
</dbReference>
<dbReference type="EMBL" id="CP098807">
    <property type="protein sequence ID" value="USJ21832.1"/>
    <property type="molecule type" value="Genomic_DNA"/>
</dbReference>
<reference evidence="6" key="1">
    <citation type="submission" date="2022-06" db="EMBL/GenBank/DDBJ databases">
        <title>Physiological and biochemical characterization and genomic elucidation of a strain of the genus Ensifer adhaerens M8 that combines arsenic oxidation and chromium reduction.</title>
        <authorList>
            <person name="Li X."/>
            <person name="Yu c."/>
        </authorList>
    </citation>
    <scope>NUCLEOTIDE SEQUENCE</scope>
    <source>
        <strain evidence="6">M8</strain>
    </source>
</reference>
<dbReference type="PANTHER" id="PTHR35371">
    <property type="entry name" value="INNER MEMBRANE PROTEIN"/>
    <property type="match status" value="1"/>
</dbReference>
<evidence type="ECO:0000313" key="7">
    <source>
        <dbReference type="Proteomes" id="UP001055460"/>
    </source>
</evidence>
<dbReference type="InterPro" id="IPR001129">
    <property type="entry name" value="Membr-assoc_MAPEG"/>
</dbReference>
<keyword evidence="3 5" id="KW-1133">Transmembrane helix</keyword>
<sequence length="133" mass="14151">MSVEMTVLALGCIFGIIQVFVAAQLQTRQNGLAWSLSSREAAGPPPTPLVGRLKRAQANFLETFPFAASALLAVEVTGANNTTTELGAIVWLSARLAFWLAYAIGIPVLRSALFATSIIGIGLVLWPLLAWLV</sequence>
<dbReference type="InterPro" id="IPR023352">
    <property type="entry name" value="MAPEG-like_dom_sf"/>
</dbReference>
<keyword evidence="2 5" id="KW-0812">Transmembrane</keyword>
<dbReference type="OrthoDB" id="7743618at2"/>
<evidence type="ECO:0000256" key="2">
    <source>
        <dbReference type="ARBA" id="ARBA00022692"/>
    </source>
</evidence>
<protein>
    <submittedName>
        <fullName evidence="6">MAPEG family protein</fullName>
    </submittedName>
</protein>
<evidence type="ECO:0000256" key="5">
    <source>
        <dbReference type="SAM" id="Phobius"/>
    </source>
</evidence>
<dbReference type="GO" id="GO:0016020">
    <property type="term" value="C:membrane"/>
    <property type="evidence" value="ECO:0007669"/>
    <property type="project" value="UniProtKB-SubCell"/>
</dbReference>
<keyword evidence="4 5" id="KW-0472">Membrane</keyword>
<comment type="subcellular location">
    <subcellularLocation>
        <location evidence="1">Membrane</location>
    </subcellularLocation>
</comment>
<dbReference type="AlphaFoldDB" id="A0A9Q9D8C2"/>
<feature type="transmembrane region" description="Helical" evidence="5">
    <location>
        <begin position="86"/>
        <end position="105"/>
    </location>
</feature>
<proteinExistence type="predicted"/>
<dbReference type="SUPFAM" id="SSF161084">
    <property type="entry name" value="MAPEG domain-like"/>
    <property type="match status" value="1"/>
</dbReference>